<dbReference type="AlphaFoldDB" id="A0ABD3Q6Y3"/>
<sequence>MSTTTYKAGQTVQIEPRTFPGSNKQGGTALITHIHHDANNIPSTIDVKYVLGGSESGIELTYVSLPQEQQPRRCTRERKQDVKMNISNKESKAKKKRGALKDIDGNSKKQKVEKGNFDQLPSGCVVEGEWMVIKSGKLSDYTPYFTKGTSIQFWWDDEKGWLHATCLNDITRNLSRGIIRWMVKMKFEEDNETFSYAFHPKDSRWKIKIEKNEAANEAKSKAPKKQEAAVKKSKAPSTKKKEKVPFTIAADSDSEDDAVLSQLKPSPKSKSPPSSEKDASKNVKALPSITPVAKKDVTTKTLQKPVDLGLIDKGAKAKSRDVAAEMPKSTDLAKNSTNSTTAGGDAIFVTKPKPASISFQYNAVSSYSAAAAASSAATSKFMGQKKNDTIPASKFHKSTAKMSDPFQRTQLPNAASKLSPFSAGVGDMLKVAASNAVKRSRDAASATTKPAMSKTIGGLTVMDGMYRPTHMVKPSVAKPKDKTMTEKIYNKVREEAKSFMAGMMDKKPDEEEAEKPFSTSSDEEEELDVKIGQDRKTLFQEGLAEVFFKSYQDEMDVDVFMKRLNDHIAFRGHETFTLPEVATYLEQFDKEGKIMVSWKEGRYGKIYQV</sequence>
<feature type="compositionally biased region" description="Polar residues" evidence="1">
    <location>
        <begin position="332"/>
        <end position="342"/>
    </location>
</feature>
<feature type="compositionally biased region" description="Basic and acidic residues" evidence="1">
    <location>
        <begin position="214"/>
        <end position="230"/>
    </location>
</feature>
<feature type="compositionally biased region" description="Low complexity" evidence="1">
    <location>
        <begin position="264"/>
        <end position="274"/>
    </location>
</feature>
<reference evidence="2 3" key="1">
    <citation type="submission" date="2024-10" db="EMBL/GenBank/DDBJ databases">
        <title>Updated reference genomes for cyclostephanoid diatoms.</title>
        <authorList>
            <person name="Roberts W.R."/>
            <person name="Alverson A.J."/>
        </authorList>
    </citation>
    <scope>NUCLEOTIDE SEQUENCE [LARGE SCALE GENOMIC DNA]</scope>
    <source>
        <strain evidence="2 3">AJA010-31</strain>
    </source>
</reference>
<name>A0ABD3Q6Y3_9STRA</name>
<evidence type="ECO:0000313" key="2">
    <source>
        <dbReference type="EMBL" id="KAL3795827.1"/>
    </source>
</evidence>
<organism evidence="2 3">
    <name type="scientific">Cyclotella atomus</name>
    <dbReference type="NCBI Taxonomy" id="382360"/>
    <lineage>
        <taxon>Eukaryota</taxon>
        <taxon>Sar</taxon>
        <taxon>Stramenopiles</taxon>
        <taxon>Ochrophyta</taxon>
        <taxon>Bacillariophyta</taxon>
        <taxon>Coscinodiscophyceae</taxon>
        <taxon>Thalassiosirophycidae</taxon>
        <taxon>Stephanodiscales</taxon>
        <taxon>Stephanodiscaceae</taxon>
        <taxon>Cyclotella</taxon>
    </lineage>
</organism>
<feature type="compositionally biased region" description="Basic residues" evidence="1">
    <location>
        <begin position="231"/>
        <end position="242"/>
    </location>
</feature>
<comment type="caution">
    <text evidence="2">The sequence shown here is derived from an EMBL/GenBank/DDBJ whole genome shotgun (WGS) entry which is preliminary data.</text>
</comment>
<evidence type="ECO:0000313" key="3">
    <source>
        <dbReference type="Proteomes" id="UP001530400"/>
    </source>
</evidence>
<proteinExistence type="predicted"/>
<keyword evidence="3" id="KW-1185">Reference proteome</keyword>
<feature type="region of interest" description="Disordered" evidence="1">
    <location>
        <begin position="214"/>
        <end position="287"/>
    </location>
</feature>
<dbReference type="Proteomes" id="UP001530400">
    <property type="component" value="Unassembled WGS sequence"/>
</dbReference>
<gene>
    <name evidence="2" type="ORF">ACHAWO_011993</name>
</gene>
<feature type="region of interest" description="Disordered" evidence="1">
    <location>
        <begin position="321"/>
        <end position="342"/>
    </location>
</feature>
<dbReference type="EMBL" id="JALLPJ020000310">
    <property type="protein sequence ID" value="KAL3795827.1"/>
    <property type="molecule type" value="Genomic_DNA"/>
</dbReference>
<feature type="region of interest" description="Disordered" evidence="1">
    <location>
        <begin position="504"/>
        <end position="528"/>
    </location>
</feature>
<protein>
    <submittedName>
        <fullName evidence="2">Uncharacterized protein</fullName>
    </submittedName>
</protein>
<evidence type="ECO:0000256" key="1">
    <source>
        <dbReference type="SAM" id="MobiDB-lite"/>
    </source>
</evidence>
<accession>A0ABD3Q6Y3</accession>